<dbReference type="PANTHER" id="PTHR43674:SF2">
    <property type="entry name" value="BETA-UREIDOPROPIONASE"/>
    <property type="match status" value="1"/>
</dbReference>
<dbReference type="AlphaFoldDB" id="A0A0B6AR91"/>
<protein>
    <submittedName>
        <fullName evidence="2">Carbon-nitrogen hydrolase family protein</fullName>
    </submittedName>
</protein>
<dbReference type="HOGENOM" id="CLU_1056447_0_0_9"/>
<evidence type="ECO:0000313" key="2">
    <source>
        <dbReference type="EMBL" id="AJI22354.1"/>
    </source>
</evidence>
<dbReference type="KEGG" id="bmeg:BG04_3314"/>
<dbReference type="GeneID" id="93641375"/>
<organism evidence="2 3">
    <name type="scientific">Priestia megaterium (strain ATCC 14581 / DSM 32 / CCUG 1817 / JCM 2506 / NBRC 15308 / NCIMB 9376 / NCTC 10342 / NRRL B-14308 / VKM B-512 / Ford 19)</name>
    <name type="common">Bacillus megaterium</name>
    <dbReference type="NCBI Taxonomy" id="1348623"/>
    <lineage>
        <taxon>Bacteria</taxon>
        <taxon>Bacillati</taxon>
        <taxon>Bacillota</taxon>
        <taxon>Bacilli</taxon>
        <taxon>Bacillales</taxon>
        <taxon>Bacillaceae</taxon>
        <taxon>Priestia</taxon>
    </lineage>
</organism>
<dbReference type="Proteomes" id="UP000031829">
    <property type="component" value="Chromosome"/>
</dbReference>
<dbReference type="Gene3D" id="3.60.110.10">
    <property type="entry name" value="Carbon-nitrogen hydrolase"/>
    <property type="match status" value="1"/>
</dbReference>
<keyword evidence="1 2" id="KW-0378">Hydrolase</keyword>
<dbReference type="RefSeq" id="WP_034653953.1">
    <property type="nucleotide sequence ID" value="NZ_BCVB01000007.1"/>
</dbReference>
<dbReference type="InterPro" id="IPR050345">
    <property type="entry name" value="Aliph_Amidase/BUP"/>
</dbReference>
<accession>A0A0B6AR91</accession>
<dbReference type="GO" id="GO:0050126">
    <property type="term" value="F:N-carbamoylputrescine amidase activity"/>
    <property type="evidence" value="ECO:0007669"/>
    <property type="project" value="TreeGrafter"/>
</dbReference>
<dbReference type="InterPro" id="IPR003010">
    <property type="entry name" value="C-N_Hydrolase"/>
</dbReference>
<dbReference type="EMBL" id="CP009920">
    <property type="protein sequence ID" value="AJI22354.1"/>
    <property type="molecule type" value="Genomic_DNA"/>
</dbReference>
<dbReference type="CDD" id="cd07197">
    <property type="entry name" value="nitrilase"/>
    <property type="match status" value="1"/>
</dbReference>
<dbReference type="GO" id="GO:0033388">
    <property type="term" value="P:putrescine biosynthetic process from arginine"/>
    <property type="evidence" value="ECO:0007669"/>
    <property type="project" value="TreeGrafter"/>
</dbReference>
<name>A0A0B6AR91_PRIM2</name>
<evidence type="ECO:0000256" key="1">
    <source>
        <dbReference type="ARBA" id="ARBA00022801"/>
    </source>
</evidence>
<evidence type="ECO:0000313" key="3">
    <source>
        <dbReference type="Proteomes" id="UP000031829"/>
    </source>
</evidence>
<dbReference type="Pfam" id="PF00795">
    <property type="entry name" value="CN_hydrolase"/>
    <property type="match status" value="1"/>
</dbReference>
<dbReference type="PROSITE" id="PS50263">
    <property type="entry name" value="CN_HYDROLASE"/>
    <property type="match status" value="1"/>
</dbReference>
<sequence>MKIGLAQVRFPKSAAEGVETIENCMKQAAEEGCNLVCFPESIVPGLRGVGFEVEAYNHEIQQNTLYKVKLLAKQLKLNVILPLEWRDELGMHLTAFVIDENGKELGYQTKNQIDPAEDQFGYKPGNSRQLFEINGVKFGIVICHEGWRYPETVRWAAVRGASIVFHPQFTGEVPDPKFYDYAMIARSTENGIYFASVNYALENQKSTTSLLSPKGECLIKAKAEKQELLTYTIEPDEANRLLAQRLLSNLLL</sequence>
<gene>
    <name evidence="2" type="ORF">BG04_3314</name>
</gene>
<dbReference type="PANTHER" id="PTHR43674">
    <property type="entry name" value="NITRILASE C965.09-RELATED"/>
    <property type="match status" value="1"/>
</dbReference>
<reference evidence="2 3" key="1">
    <citation type="journal article" date="2015" name="Genome Announc.">
        <title>Complete genome sequences for 35 biothreat assay-relevant bacillus species.</title>
        <authorList>
            <person name="Johnson S.L."/>
            <person name="Daligault H.E."/>
            <person name="Davenport K.W."/>
            <person name="Jaissle J."/>
            <person name="Frey K.G."/>
            <person name="Ladner J.T."/>
            <person name="Broomall S.M."/>
            <person name="Bishop-Lilly K.A."/>
            <person name="Bruce D.C."/>
            <person name="Gibbons H.S."/>
            <person name="Coyne S.R."/>
            <person name="Lo C.C."/>
            <person name="Meincke L."/>
            <person name="Munk A.C."/>
            <person name="Koroleva G.I."/>
            <person name="Rosenzweig C.N."/>
            <person name="Palacios G.F."/>
            <person name="Redden C.L."/>
            <person name="Minogue T.D."/>
            <person name="Chain P.S."/>
        </authorList>
    </citation>
    <scope>NUCLEOTIDE SEQUENCE [LARGE SCALE GENOMIC DNA]</scope>
    <source>
        <strain evidence="3">ATCC 14581 / DSM 32 / JCM 2506 / NBRC 15308 / NCIMB 9376 / NCTC 10342 / NRRL B-14308 / VKM B-512</strain>
    </source>
</reference>
<dbReference type="SUPFAM" id="SSF56317">
    <property type="entry name" value="Carbon-nitrogen hydrolase"/>
    <property type="match status" value="1"/>
</dbReference>
<dbReference type="InterPro" id="IPR036526">
    <property type="entry name" value="C-N_Hydrolase_sf"/>
</dbReference>
<proteinExistence type="predicted"/>